<reference evidence="1 2" key="1">
    <citation type="submission" date="2024-08" db="EMBL/GenBank/DDBJ databases">
        <authorList>
            <person name="Arias E."/>
        </authorList>
    </citation>
    <scope>NUCLEOTIDE SEQUENCE [LARGE SCALE GENOMIC DNA]</scope>
    <source>
        <strain evidence="1 2">FAM 25317</strain>
    </source>
</reference>
<evidence type="ECO:0000313" key="1">
    <source>
        <dbReference type="EMBL" id="MFL2029622.1"/>
    </source>
</evidence>
<keyword evidence="2" id="KW-1185">Reference proteome</keyword>
<dbReference type="RefSeq" id="WP_407137489.1">
    <property type="nucleotide sequence ID" value="NZ_JBGQPK010000032.1"/>
</dbReference>
<proteinExistence type="predicted"/>
<accession>A0ABW8UFP0</accession>
<dbReference type="Proteomes" id="UP001625389">
    <property type="component" value="Unassembled WGS sequence"/>
</dbReference>
<gene>
    <name evidence="1" type="ORF">ACEN34_08330</name>
</gene>
<dbReference type="EMBL" id="JBGQPK010000032">
    <property type="protein sequence ID" value="MFL2029622.1"/>
    <property type="molecule type" value="Genomic_DNA"/>
</dbReference>
<protein>
    <submittedName>
        <fullName evidence="1">Uncharacterized protein</fullName>
    </submittedName>
</protein>
<comment type="caution">
    <text evidence="1">The sequence shown here is derived from an EMBL/GenBank/DDBJ whole genome shotgun (WGS) entry which is preliminary data.</text>
</comment>
<organism evidence="1 2">
    <name type="scientific">Loigolactobacillus zhaoyuanensis</name>
    <dbReference type="NCBI Taxonomy" id="2486017"/>
    <lineage>
        <taxon>Bacteria</taxon>
        <taxon>Bacillati</taxon>
        <taxon>Bacillota</taxon>
        <taxon>Bacilli</taxon>
        <taxon>Lactobacillales</taxon>
        <taxon>Lactobacillaceae</taxon>
        <taxon>Loigolactobacillus</taxon>
    </lineage>
</organism>
<sequence length="74" mass="8056">MTDLGSPQLPAAARYDFLGRPLQASDKVCCLGQLLYRQADAVEFLQFLQYLCLNQASAAGILRLLGARQLVAAE</sequence>
<evidence type="ECO:0000313" key="2">
    <source>
        <dbReference type="Proteomes" id="UP001625389"/>
    </source>
</evidence>
<name>A0ABW8UFP0_9LACO</name>